<dbReference type="OrthoDB" id="9811416at2"/>
<protein>
    <recommendedName>
        <fullName evidence="3">Bacterial surface antigen (D15) domain-containing protein</fullName>
    </recommendedName>
</protein>
<evidence type="ECO:0000313" key="2">
    <source>
        <dbReference type="Proteomes" id="UP000306918"/>
    </source>
</evidence>
<evidence type="ECO:0000313" key="1">
    <source>
        <dbReference type="EMBL" id="THU41456.1"/>
    </source>
</evidence>
<dbReference type="Gene3D" id="2.40.160.50">
    <property type="entry name" value="membrane protein fhac: a member of the omp85/tpsb transporter family"/>
    <property type="match status" value="1"/>
</dbReference>
<organism evidence="1 2">
    <name type="scientific">Niastella caeni</name>
    <dbReference type="NCBI Taxonomy" id="2569763"/>
    <lineage>
        <taxon>Bacteria</taxon>
        <taxon>Pseudomonadati</taxon>
        <taxon>Bacteroidota</taxon>
        <taxon>Chitinophagia</taxon>
        <taxon>Chitinophagales</taxon>
        <taxon>Chitinophagaceae</taxon>
        <taxon>Niastella</taxon>
    </lineage>
</organism>
<comment type="caution">
    <text evidence="1">The sequence shown here is derived from an EMBL/GenBank/DDBJ whole genome shotgun (WGS) entry which is preliminary data.</text>
</comment>
<evidence type="ECO:0008006" key="3">
    <source>
        <dbReference type="Google" id="ProtNLM"/>
    </source>
</evidence>
<reference evidence="1 2" key="1">
    <citation type="submission" date="2019-04" db="EMBL/GenBank/DDBJ databases">
        <title>Niastella caeni sp. nov., isolated from activated sludge.</title>
        <authorList>
            <person name="Sheng M."/>
        </authorList>
    </citation>
    <scope>NUCLEOTIDE SEQUENCE [LARGE SCALE GENOMIC DNA]</scope>
    <source>
        <strain evidence="1 2">HX-2-15</strain>
    </source>
</reference>
<gene>
    <name evidence="1" type="ORF">FAM09_04935</name>
</gene>
<accession>A0A4V4H1R2</accession>
<keyword evidence="2" id="KW-1185">Reference proteome</keyword>
<dbReference type="EMBL" id="STFF01000001">
    <property type="protein sequence ID" value="THU41456.1"/>
    <property type="molecule type" value="Genomic_DNA"/>
</dbReference>
<dbReference type="RefSeq" id="WP_136575946.1">
    <property type="nucleotide sequence ID" value="NZ_STFF01000001.1"/>
</dbReference>
<name>A0A4V4H1R2_9BACT</name>
<dbReference type="AlphaFoldDB" id="A0A4V4H1R2"/>
<sequence length="602" mass="68216">MAKVVVYKLTRLGIVLAVWLVLPYWLSAQYRLQIKPVDKDSVFIHSTLRLQSNFKNAELAHEYINNLPALLQSKGYAAASIDSVFYDSLEATCSLYVGENFEWALFRVDSADRKLLEAINLNTRSSHKPILSFEQALAVRQKLLDYLENNGYPFAKIKFDSISFNKQQLHAGLTIEKGPLYKIDSIRNFGTAKISSTFLQRYLGITNGSIYKKERLQAISKKLNDLAYVQEQQPWNLTMLGTGSILNVYLAPKRSSQVNVLVGFLPSSTQTENNKLQITGEATVNLKNSLGNGESIGINWQQIQVKSPRLDLSFQQPYLFNSPFGVNANFNLFKKDSSFVNINMQVGAQYAISSNQGGSVFIQNFQTNVLTVDTLFVKNMRALPEQADIRSVNLGITYEWFNTDYRFNPRKGNEWQLSLTAGSKKIKKNNVIVSLKDEGDPGFNFNSLYDTVKLNSYQFRLKGSIAHFFKLTRASTLKTAVNGGWFQSEAIFRNELFQIGGYKLLRGFDEESIFASQYAVGTIEYRYLVGRNSFLFYFIDGGWSKNAAVYAKSSNYYWGTGLGMAFETKAGIFNLSYAAGKRNDTKFNMRQSKIHIGYVNYF</sequence>
<dbReference type="Proteomes" id="UP000306918">
    <property type="component" value="Unassembled WGS sequence"/>
</dbReference>
<proteinExistence type="predicted"/>